<sequence length="265" mass="30330">MDAPVEPAAKMSSITRSKSTYCLWNKQARREQSRLWQRANRAKKNGNSSSIVDFPQDRANEPSTERVDAAVQTDDRVGSDALRMLMCYRVHVDVLTQKDLLSIAFQDHLIQGVGLAQDIFDLFDVRLSIEQTDFPLVHSTVCIAQHALGRQVARLSHKLSVDGFKSPSLYPRWKLPHLIFPPDEADMIVQQFYGRLHPLRQRTAHLIESWNRNFDPHTMGLEDLNNGILEAHALLHQWTILCEDSSAPFFITGRLESFQEIWGLE</sequence>
<evidence type="ECO:0000313" key="3">
    <source>
        <dbReference type="Proteomes" id="UP000772434"/>
    </source>
</evidence>
<feature type="region of interest" description="Disordered" evidence="1">
    <location>
        <begin position="39"/>
        <end position="68"/>
    </location>
</feature>
<evidence type="ECO:0000313" key="2">
    <source>
        <dbReference type="EMBL" id="KAF9060825.1"/>
    </source>
</evidence>
<protein>
    <submittedName>
        <fullName evidence="2">Uncharacterized protein</fullName>
    </submittedName>
</protein>
<evidence type="ECO:0000256" key="1">
    <source>
        <dbReference type="SAM" id="MobiDB-lite"/>
    </source>
</evidence>
<keyword evidence="3" id="KW-1185">Reference proteome</keyword>
<dbReference type="EMBL" id="JADNRY010000226">
    <property type="protein sequence ID" value="KAF9060825.1"/>
    <property type="molecule type" value="Genomic_DNA"/>
</dbReference>
<reference evidence="2" key="1">
    <citation type="submission" date="2020-11" db="EMBL/GenBank/DDBJ databases">
        <authorList>
            <consortium name="DOE Joint Genome Institute"/>
            <person name="Ahrendt S."/>
            <person name="Riley R."/>
            <person name="Andreopoulos W."/>
            <person name="Labutti K."/>
            <person name="Pangilinan J."/>
            <person name="Ruiz-Duenas F.J."/>
            <person name="Barrasa J.M."/>
            <person name="Sanchez-Garcia M."/>
            <person name="Camarero S."/>
            <person name="Miyauchi S."/>
            <person name="Serrano A."/>
            <person name="Linde D."/>
            <person name="Babiker R."/>
            <person name="Drula E."/>
            <person name="Ayuso-Fernandez I."/>
            <person name="Pacheco R."/>
            <person name="Padilla G."/>
            <person name="Ferreira P."/>
            <person name="Barriuso J."/>
            <person name="Kellner H."/>
            <person name="Castanera R."/>
            <person name="Alfaro M."/>
            <person name="Ramirez L."/>
            <person name="Pisabarro A.G."/>
            <person name="Kuo A."/>
            <person name="Tritt A."/>
            <person name="Lipzen A."/>
            <person name="He G."/>
            <person name="Yan M."/>
            <person name="Ng V."/>
            <person name="Cullen D."/>
            <person name="Martin F."/>
            <person name="Rosso M.-N."/>
            <person name="Henrissat B."/>
            <person name="Hibbett D."/>
            <person name="Martinez A.T."/>
            <person name="Grigoriev I.V."/>
        </authorList>
    </citation>
    <scope>NUCLEOTIDE SEQUENCE</scope>
    <source>
        <strain evidence="2">AH 40177</strain>
    </source>
</reference>
<comment type="caution">
    <text evidence="2">The sequence shown here is derived from an EMBL/GenBank/DDBJ whole genome shotgun (WGS) entry which is preliminary data.</text>
</comment>
<organism evidence="2 3">
    <name type="scientific">Rhodocollybia butyracea</name>
    <dbReference type="NCBI Taxonomy" id="206335"/>
    <lineage>
        <taxon>Eukaryota</taxon>
        <taxon>Fungi</taxon>
        <taxon>Dikarya</taxon>
        <taxon>Basidiomycota</taxon>
        <taxon>Agaricomycotina</taxon>
        <taxon>Agaricomycetes</taxon>
        <taxon>Agaricomycetidae</taxon>
        <taxon>Agaricales</taxon>
        <taxon>Marasmiineae</taxon>
        <taxon>Omphalotaceae</taxon>
        <taxon>Rhodocollybia</taxon>
    </lineage>
</organism>
<feature type="compositionally biased region" description="Basic and acidic residues" evidence="1">
    <location>
        <begin position="55"/>
        <end position="68"/>
    </location>
</feature>
<dbReference type="AlphaFoldDB" id="A0A9P5TYT3"/>
<accession>A0A9P5TYT3</accession>
<dbReference type="Proteomes" id="UP000772434">
    <property type="component" value="Unassembled WGS sequence"/>
</dbReference>
<name>A0A9P5TYT3_9AGAR</name>
<proteinExistence type="predicted"/>
<gene>
    <name evidence="2" type="ORF">BDP27DRAFT_1370204</name>
</gene>